<evidence type="ECO:0000313" key="4">
    <source>
        <dbReference type="EMBL" id="SDG49169.1"/>
    </source>
</evidence>
<dbReference type="Gene3D" id="3.40.50.10490">
    <property type="entry name" value="Glucose-6-phosphate isomerase like protein, domain 1"/>
    <property type="match status" value="1"/>
</dbReference>
<gene>
    <name evidence="4" type="ORF">SAMN05421742_101387</name>
</gene>
<evidence type="ECO:0000259" key="3">
    <source>
        <dbReference type="PROSITE" id="PS51464"/>
    </source>
</evidence>
<organism evidence="4 5">
    <name type="scientific">Roseospirillum parvum</name>
    <dbReference type="NCBI Taxonomy" id="83401"/>
    <lineage>
        <taxon>Bacteria</taxon>
        <taxon>Pseudomonadati</taxon>
        <taxon>Pseudomonadota</taxon>
        <taxon>Alphaproteobacteria</taxon>
        <taxon>Rhodospirillales</taxon>
        <taxon>Rhodospirillaceae</taxon>
        <taxon>Roseospirillum</taxon>
    </lineage>
</organism>
<dbReference type="InterPro" id="IPR001347">
    <property type="entry name" value="SIS_dom"/>
</dbReference>
<dbReference type="OrthoDB" id="9762536at2"/>
<dbReference type="SMART" id="SM00116">
    <property type="entry name" value="CBS"/>
    <property type="match status" value="2"/>
</dbReference>
<dbReference type="PROSITE" id="PS51371">
    <property type="entry name" value="CBS"/>
    <property type="match status" value="2"/>
</dbReference>
<keyword evidence="1" id="KW-0129">CBS domain</keyword>
<dbReference type="RefSeq" id="WP_092614510.1">
    <property type="nucleotide sequence ID" value="NZ_FNCV01000001.1"/>
</dbReference>
<dbReference type="PANTHER" id="PTHR42745">
    <property type="match status" value="1"/>
</dbReference>
<dbReference type="STRING" id="83401.SAMN05421742_101387"/>
<keyword evidence="4" id="KW-0413">Isomerase</keyword>
<keyword evidence="5" id="KW-1185">Reference proteome</keyword>
<dbReference type="Pfam" id="PF00571">
    <property type="entry name" value="CBS"/>
    <property type="match status" value="2"/>
</dbReference>
<dbReference type="Gene3D" id="3.10.580.10">
    <property type="entry name" value="CBS-domain"/>
    <property type="match status" value="1"/>
</dbReference>
<feature type="domain" description="SIS" evidence="3">
    <location>
        <begin position="35"/>
        <end position="178"/>
    </location>
</feature>
<proteinExistence type="predicted"/>
<accession>A0A1G7UPX5</accession>
<evidence type="ECO:0000313" key="5">
    <source>
        <dbReference type="Proteomes" id="UP000217076"/>
    </source>
</evidence>
<evidence type="ECO:0000256" key="1">
    <source>
        <dbReference type="PROSITE-ProRule" id="PRU00703"/>
    </source>
</evidence>
<dbReference type="AlphaFoldDB" id="A0A1G7UPX5"/>
<dbReference type="SUPFAM" id="SSF54631">
    <property type="entry name" value="CBS-domain pair"/>
    <property type="match status" value="1"/>
</dbReference>
<dbReference type="PANTHER" id="PTHR42745:SF1">
    <property type="entry name" value="ARABINOSE 5-PHOSPHATE ISOMERASE KDSD"/>
    <property type="match status" value="1"/>
</dbReference>
<dbReference type="InterPro" id="IPR046348">
    <property type="entry name" value="SIS_dom_sf"/>
</dbReference>
<name>A0A1G7UPX5_9PROT</name>
<evidence type="ECO:0000259" key="2">
    <source>
        <dbReference type="PROSITE" id="PS51371"/>
    </source>
</evidence>
<dbReference type="InterPro" id="IPR046342">
    <property type="entry name" value="CBS_dom_sf"/>
</dbReference>
<feature type="domain" description="CBS" evidence="2">
    <location>
        <begin position="267"/>
        <end position="318"/>
    </location>
</feature>
<dbReference type="SUPFAM" id="SSF53697">
    <property type="entry name" value="SIS domain"/>
    <property type="match status" value="1"/>
</dbReference>
<feature type="domain" description="CBS" evidence="2">
    <location>
        <begin position="204"/>
        <end position="263"/>
    </location>
</feature>
<dbReference type="GO" id="GO:1901135">
    <property type="term" value="P:carbohydrate derivative metabolic process"/>
    <property type="evidence" value="ECO:0007669"/>
    <property type="project" value="InterPro"/>
</dbReference>
<reference evidence="5" key="1">
    <citation type="submission" date="2016-10" db="EMBL/GenBank/DDBJ databases">
        <authorList>
            <person name="Varghese N."/>
            <person name="Submissions S."/>
        </authorList>
    </citation>
    <scope>NUCLEOTIDE SEQUENCE [LARGE SCALE GENOMIC DNA]</scope>
    <source>
        <strain evidence="5">930I</strain>
    </source>
</reference>
<sequence length="318" mass="31776">MGAGAERVGRSIKAQVRALEAFADDPAHAPAVEAALDVLRAAPPPVLFVGIGKSGHVCGKLAATFASVGLPALFVNAGEALHGDCGMLLPGRAAVLISYSGATREVLATLPVLHKRDCPVIALTGRPDSPLAAAARVVLPVAVPAEADPLGIVPTASTTLAQVVGEGLAAALMGERGTSPEEFLENHPGGRLGAVLGLTVEGVMRRGDGLPRLEANRSLIDAGRLMAGSDLGALCVTEGGRLVGLLTRAALDDALAGGETRDPGALATPAPVVLRSADPLPAAEQALAGAGVAWAPVVDAAGRLAGVAVARDLLRAVK</sequence>
<dbReference type="Pfam" id="PF01380">
    <property type="entry name" value="SIS"/>
    <property type="match status" value="1"/>
</dbReference>
<dbReference type="CDD" id="cd05014">
    <property type="entry name" value="SIS_Kpsf"/>
    <property type="match status" value="1"/>
</dbReference>
<dbReference type="CDD" id="cd02205">
    <property type="entry name" value="CBS_pair_SF"/>
    <property type="match status" value="1"/>
</dbReference>
<dbReference type="GO" id="GO:0097367">
    <property type="term" value="F:carbohydrate derivative binding"/>
    <property type="evidence" value="ECO:0007669"/>
    <property type="project" value="InterPro"/>
</dbReference>
<dbReference type="EMBL" id="FNCV01000001">
    <property type="protein sequence ID" value="SDG49169.1"/>
    <property type="molecule type" value="Genomic_DNA"/>
</dbReference>
<dbReference type="InterPro" id="IPR050986">
    <property type="entry name" value="GutQ/KpsF_isomerases"/>
</dbReference>
<protein>
    <submittedName>
        <fullName evidence="4">Arabinose-5-phosphate isomerase</fullName>
    </submittedName>
</protein>
<dbReference type="InterPro" id="IPR000644">
    <property type="entry name" value="CBS_dom"/>
</dbReference>
<dbReference type="Proteomes" id="UP000217076">
    <property type="component" value="Unassembled WGS sequence"/>
</dbReference>
<dbReference type="InterPro" id="IPR035474">
    <property type="entry name" value="SIS_Kpsf"/>
</dbReference>
<dbReference type="GO" id="GO:0016853">
    <property type="term" value="F:isomerase activity"/>
    <property type="evidence" value="ECO:0007669"/>
    <property type="project" value="UniProtKB-KW"/>
</dbReference>
<dbReference type="PROSITE" id="PS51464">
    <property type="entry name" value="SIS"/>
    <property type="match status" value="1"/>
</dbReference>